<dbReference type="Gene3D" id="3.90.280.10">
    <property type="entry name" value="PEBP-like"/>
    <property type="match status" value="1"/>
</dbReference>
<dbReference type="InterPro" id="IPR001858">
    <property type="entry name" value="Phosphatidylethanolamine-bd_CS"/>
</dbReference>
<gene>
    <name evidence="2" type="ORF">ZOSMA_21G00670</name>
</gene>
<dbReference type="PANTHER" id="PTHR11362:SF154">
    <property type="entry name" value="PROTEIN FLOWERING LOCUS T-LIKE"/>
    <property type="match status" value="1"/>
</dbReference>
<dbReference type="InterPro" id="IPR008914">
    <property type="entry name" value="PEBP"/>
</dbReference>
<dbReference type="PROSITE" id="PS01220">
    <property type="entry name" value="PBP"/>
    <property type="match status" value="1"/>
</dbReference>
<dbReference type="InterPro" id="IPR036610">
    <property type="entry name" value="PEBP-like_sf"/>
</dbReference>
<evidence type="ECO:0000313" key="3">
    <source>
        <dbReference type="Proteomes" id="UP000036987"/>
    </source>
</evidence>
<dbReference type="Pfam" id="PF01161">
    <property type="entry name" value="PBP"/>
    <property type="match status" value="1"/>
</dbReference>
<comment type="caution">
    <text evidence="2">The sequence shown here is derived from an EMBL/GenBank/DDBJ whole genome shotgun (WGS) entry which is preliminary data.</text>
</comment>
<sequence length="176" mass="19955">MPGSERNPLVLGRVIGDVIDPFTRVFPFRVIYNGRKVNNGCDLRPSAVSREPRIEVGESDMRTLFSLIMVDPDSPSPSNPTSREYLHWLVVNIPGTTNASFGQQIVAYESPQPTVGIHRMVMILFRQPSRLTVYAPGWRQQFNTRDFAEYNELGLPVDAVYFNCQRESGTGGRRFF</sequence>
<dbReference type="SUPFAM" id="SSF49777">
    <property type="entry name" value="PEBP-like"/>
    <property type="match status" value="1"/>
</dbReference>
<evidence type="ECO:0000313" key="2">
    <source>
        <dbReference type="EMBL" id="KMZ69213.1"/>
    </source>
</evidence>
<dbReference type="EMBL" id="LFYR01000785">
    <property type="protein sequence ID" value="KMZ69213.1"/>
    <property type="molecule type" value="Genomic_DNA"/>
</dbReference>
<evidence type="ECO:0000256" key="1">
    <source>
        <dbReference type="ARBA" id="ARBA00007091"/>
    </source>
</evidence>
<proteinExistence type="inferred from homology"/>
<reference evidence="3" key="1">
    <citation type="journal article" date="2016" name="Nature">
        <title>The genome of the seagrass Zostera marina reveals angiosperm adaptation to the sea.</title>
        <authorList>
            <person name="Olsen J.L."/>
            <person name="Rouze P."/>
            <person name="Verhelst B."/>
            <person name="Lin Y.-C."/>
            <person name="Bayer T."/>
            <person name="Collen J."/>
            <person name="Dattolo E."/>
            <person name="De Paoli E."/>
            <person name="Dittami S."/>
            <person name="Maumus F."/>
            <person name="Michel G."/>
            <person name="Kersting A."/>
            <person name="Lauritano C."/>
            <person name="Lohaus R."/>
            <person name="Toepel M."/>
            <person name="Tonon T."/>
            <person name="Vanneste K."/>
            <person name="Amirebrahimi M."/>
            <person name="Brakel J."/>
            <person name="Bostroem C."/>
            <person name="Chovatia M."/>
            <person name="Grimwood J."/>
            <person name="Jenkins J.W."/>
            <person name="Jueterbock A."/>
            <person name="Mraz A."/>
            <person name="Stam W.T."/>
            <person name="Tice H."/>
            <person name="Bornberg-Bauer E."/>
            <person name="Green P.J."/>
            <person name="Pearson G.A."/>
            <person name="Procaccini G."/>
            <person name="Duarte C.M."/>
            <person name="Schmutz J."/>
            <person name="Reusch T.B.H."/>
            <person name="Van de Peer Y."/>
        </authorList>
    </citation>
    <scope>NUCLEOTIDE SEQUENCE [LARGE SCALE GENOMIC DNA]</scope>
    <source>
        <strain evidence="3">cv. Finnish</strain>
    </source>
</reference>
<accession>A0A0K9PJI3</accession>
<dbReference type="AlphaFoldDB" id="A0A0K9PJI3"/>
<name>A0A0K9PJI3_ZOSMR</name>
<dbReference type="CDD" id="cd00866">
    <property type="entry name" value="PEBP_euk"/>
    <property type="match status" value="1"/>
</dbReference>
<protein>
    <submittedName>
        <fullName evidence="2">Flowering locus T</fullName>
    </submittedName>
</protein>
<organism evidence="2 3">
    <name type="scientific">Zostera marina</name>
    <name type="common">Eelgrass</name>
    <dbReference type="NCBI Taxonomy" id="29655"/>
    <lineage>
        <taxon>Eukaryota</taxon>
        <taxon>Viridiplantae</taxon>
        <taxon>Streptophyta</taxon>
        <taxon>Embryophyta</taxon>
        <taxon>Tracheophyta</taxon>
        <taxon>Spermatophyta</taxon>
        <taxon>Magnoliopsida</taxon>
        <taxon>Liliopsida</taxon>
        <taxon>Zosteraceae</taxon>
        <taxon>Zostera</taxon>
    </lineage>
</organism>
<dbReference type="Proteomes" id="UP000036987">
    <property type="component" value="Unassembled WGS sequence"/>
</dbReference>
<dbReference type="FunFam" id="3.90.280.10:FF:000001">
    <property type="entry name" value="Terminal flower 1"/>
    <property type="match status" value="1"/>
</dbReference>
<dbReference type="OMA" id="FSTSKFM"/>
<comment type="similarity">
    <text evidence="1">Belongs to the phosphatidylethanolamine-binding protein family.</text>
</comment>
<dbReference type="STRING" id="29655.A0A0K9PJI3"/>
<dbReference type="PANTHER" id="PTHR11362">
    <property type="entry name" value="PHOSPHATIDYLETHANOLAMINE-BINDING PROTEIN"/>
    <property type="match status" value="1"/>
</dbReference>
<keyword evidence="3" id="KW-1185">Reference proteome</keyword>
<dbReference type="InterPro" id="IPR035810">
    <property type="entry name" value="PEBP_euk"/>
</dbReference>
<dbReference type="OrthoDB" id="2506647at2759"/>